<dbReference type="InterPro" id="IPR008978">
    <property type="entry name" value="HSP20-like_chaperone"/>
</dbReference>
<proteinExistence type="inferred from homology"/>
<accession>A0A084ALF8</accession>
<name>A0A084ALF8_STACB</name>
<dbReference type="Gene3D" id="2.60.40.790">
    <property type="match status" value="1"/>
</dbReference>
<dbReference type="AlphaFoldDB" id="A0A084ALF8"/>
<evidence type="ECO:0000259" key="5">
    <source>
        <dbReference type="PROSITE" id="PS01031"/>
    </source>
</evidence>
<feature type="domain" description="SHSP" evidence="5">
    <location>
        <begin position="291"/>
        <end position="412"/>
    </location>
</feature>
<dbReference type="PROSITE" id="PS01031">
    <property type="entry name" value="SHSP"/>
    <property type="match status" value="1"/>
</dbReference>
<evidence type="ECO:0000313" key="6">
    <source>
        <dbReference type="EMBL" id="KEY66137.1"/>
    </source>
</evidence>
<dbReference type="CDD" id="cd06464">
    <property type="entry name" value="ACD_sHsps-like"/>
    <property type="match status" value="1"/>
</dbReference>
<gene>
    <name evidence="6" type="ORF">S7711_05309</name>
</gene>
<organism evidence="6 7">
    <name type="scientific">Stachybotrys chartarum (strain CBS 109288 / IBT 7711)</name>
    <name type="common">Toxic black mold</name>
    <name type="synonym">Stilbospora chartarum</name>
    <dbReference type="NCBI Taxonomy" id="1280523"/>
    <lineage>
        <taxon>Eukaryota</taxon>
        <taxon>Fungi</taxon>
        <taxon>Dikarya</taxon>
        <taxon>Ascomycota</taxon>
        <taxon>Pezizomycotina</taxon>
        <taxon>Sordariomycetes</taxon>
        <taxon>Hypocreomycetidae</taxon>
        <taxon>Hypocreales</taxon>
        <taxon>Stachybotryaceae</taxon>
        <taxon>Stachybotrys</taxon>
    </lineage>
</organism>
<dbReference type="HOGENOM" id="CLU_046737_0_0_1"/>
<reference evidence="6 7" key="1">
    <citation type="journal article" date="2014" name="BMC Genomics">
        <title>Comparative genome sequencing reveals chemotype-specific gene clusters in the toxigenic black mold Stachybotrys.</title>
        <authorList>
            <person name="Semeiks J."/>
            <person name="Borek D."/>
            <person name="Otwinowski Z."/>
            <person name="Grishin N.V."/>
        </authorList>
    </citation>
    <scope>NUCLEOTIDE SEQUENCE [LARGE SCALE GENOMIC DNA]</scope>
    <source>
        <strain evidence="7">CBS 109288 / IBT 7711</strain>
    </source>
</reference>
<evidence type="ECO:0000256" key="4">
    <source>
        <dbReference type="SAM" id="MobiDB-lite"/>
    </source>
</evidence>
<dbReference type="InterPro" id="IPR031107">
    <property type="entry name" value="Small_HSP"/>
</dbReference>
<dbReference type="Pfam" id="PF00011">
    <property type="entry name" value="HSP20"/>
    <property type="match status" value="1"/>
</dbReference>
<evidence type="ECO:0000256" key="3">
    <source>
        <dbReference type="RuleBase" id="RU003616"/>
    </source>
</evidence>
<evidence type="ECO:0000256" key="2">
    <source>
        <dbReference type="PROSITE-ProRule" id="PRU00285"/>
    </source>
</evidence>
<comment type="similarity">
    <text evidence="2 3">Belongs to the small heat shock protein (HSP20) family.</text>
</comment>
<feature type="compositionally biased region" description="Pro residues" evidence="4">
    <location>
        <begin position="194"/>
        <end position="234"/>
    </location>
</feature>
<dbReference type="InterPro" id="IPR002068">
    <property type="entry name" value="A-crystallin/Hsp20_dom"/>
</dbReference>
<evidence type="ECO:0000313" key="7">
    <source>
        <dbReference type="Proteomes" id="UP000028045"/>
    </source>
</evidence>
<keyword evidence="1" id="KW-0346">Stress response</keyword>
<feature type="compositionally biased region" description="Basic residues" evidence="4">
    <location>
        <begin position="181"/>
        <end position="190"/>
    </location>
</feature>
<protein>
    <recommendedName>
        <fullName evidence="5">SHSP domain-containing protein</fullName>
    </recommendedName>
</protein>
<dbReference type="OrthoDB" id="5511210at2759"/>
<keyword evidence="7" id="KW-1185">Reference proteome</keyword>
<feature type="region of interest" description="Disordered" evidence="4">
    <location>
        <begin position="277"/>
        <end position="296"/>
    </location>
</feature>
<dbReference type="Proteomes" id="UP000028045">
    <property type="component" value="Unassembled WGS sequence"/>
</dbReference>
<feature type="compositionally biased region" description="Basic residues" evidence="4">
    <location>
        <begin position="242"/>
        <end position="252"/>
    </location>
</feature>
<sequence>MAARRDQEADFWDFVSSFRPDATGPGVDRGDSRGGLGQFPLDMFLSLPGLQGLQGGADPRSNPWAAHMDAFARSFGQPPRDQPWPRQEEAQAGPAAGDKSAPPASDAESSDTEGVRTPATAQTDAPDPVEVVPEDDLASEGFAPRHPDPAPPLPGRRPGPGRGRGHRGPRGGWYYPDPFDRHHHRPHPRRPHEYAPPHPHPPPPPHPPHGFPSPPPPPPPPRHPHGPPPGVPQEPPHDAPHGPRHGPRHGPPHGHGPFFPPSPWNIAELWERFAESLAASPQDTSTPKPEAPTNGFNPPVDVFSTECAFVVHISLPGAKKQDVSLDWSQERRTLKVAGVVHRPGDEEFLRSQVVSERRFGYFERDIVLSSEAGARDEVDGLAISAKMEDGILTVTLPKLEKEWTEVQSVDIE</sequence>
<evidence type="ECO:0000256" key="1">
    <source>
        <dbReference type="ARBA" id="ARBA00023016"/>
    </source>
</evidence>
<dbReference type="PANTHER" id="PTHR11527">
    <property type="entry name" value="HEAT-SHOCK PROTEIN 20 FAMILY MEMBER"/>
    <property type="match status" value="1"/>
</dbReference>
<feature type="region of interest" description="Disordered" evidence="4">
    <location>
        <begin position="1"/>
        <end position="263"/>
    </location>
</feature>
<dbReference type="SUPFAM" id="SSF49764">
    <property type="entry name" value="HSP20-like chaperones"/>
    <property type="match status" value="1"/>
</dbReference>
<dbReference type="EMBL" id="KL648669">
    <property type="protein sequence ID" value="KEY66137.1"/>
    <property type="molecule type" value="Genomic_DNA"/>
</dbReference>